<sequence length="152" mass="17285">MNHGRVFESPHSSNFQTTPTCGLGATIKLTPLYIRRNLNSTRARTHDTATMTTRRLQSNRRSERKKNDTILGSMMGIKRRIVRNDLPTYRSKALLEQKGHGSRVVKVPDRGWPCHEFEHSTTKDPPRRGAMHEFKSKAIESLTVPVDVVVGH</sequence>
<evidence type="ECO:0000256" key="1">
    <source>
        <dbReference type="SAM" id="MobiDB-lite"/>
    </source>
</evidence>
<evidence type="ECO:0000313" key="3">
    <source>
        <dbReference type="Proteomes" id="UP000887159"/>
    </source>
</evidence>
<feature type="compositionally biased region" description="Polar residues" evidence="1">
    <location>
        <begin position="10"/>
        <end position="20"/>
    </location>
</feature>
<proteinExistence type="predicted"/>
<reference evidence="2" key="1">
    <citation type="submission" date="2020-08" db="EMBL/GenBank/DDBJ databases">
        <title>Multicomponent nature underlies the extraordinary mechanical properties of spider dragline silk.</title>
        <authorList>
            <person name="Kono N."/>
            <person name="Nakamura H."/>
            <person name="Mori M."/>
            <person name="Yoshida Y."/>
            <person name="Ohtoshi R."/>
            <person name="Malay A.D."/>
            <person name="Moran D.A.P."/>
            <person name="Tomita M."/>
            <person name="Numata K."/>
            <person name="Arakawa K."/>
        </authorList>
    </citation>
    <scope>NUCLEOTIDE SEQUENCE</scope>
</reference>
<feature type="region of interest" description="Disordered" evidence="1">
    <location>
        <begin position="45"/>
        <end position="65"/>
    </location>
</feature>
<name>A0A8X6RTI4_TRICX</name>
<dbReference type="Proteomes" id="UP000887159">
    <property type="component" value="Unassembled WGS sequence"/>
</dbReference>
<accession>A0A8X6RTI4</accession>
<feature type="region of interest" description="Disordered" evidence="1">
    <location>
        <begin position="1"/>
        <end position="21"/>
    </location>
</feature>
<organism evidence="2 3">
    <name type="scientific">Trichonephila clavipes</name>
    <name type="common">Golden silk orbweaver</name>
    <name type="synonym">Nephila clavipes</name>
    <dbReference type="NCBI Taxonomy" id="2585209"/>
    <lineage>
        <taxon>Eukaryota</taxon>
        <taxon>Metazoa</taxon>
        <taxon>Ecdysozoa</taxon>
        <taxon>Arthropoda</taxon>
        <taxon>Chelicerata</taxon>
        <taxon>Arachnida</taxon>
        <taxon>Araneae</taxon>
        <taxon>Araneomorphae</taxon>
        <taxon>Entelegynae</taxon>
        <taxon>Araneoidea</taxon>
        <taxon>Nephilidae</taxon>
        <taxon>Trichonephila</taxon>
    </lineage>
</organism>
<dbReference type="EMBL" id="BMAU01021196">
    <property type="protein sequence ID" value="GFX97236.1"/>
    <property type="molecule type" value="Genomic_DNA"/>
</dbReference>
<comment type="caution">
    <text evidence="2">The sequence shown here is derived from an EMBL/GenBank/DDBJ whole genome shotgun (WGS) entry which is preliminary data.</text>
</comment>
<protein>
    <submittedName>
        <fullName evidence="2">Uncharacterized protein</fullName>
    </submittedName>
</protein>
<keyword evidence="3" id="KW-1185">Reference proteome</keyword>
<feature type="compositionally biased region" description="Polar residues" evidence="1">
    <location>
        <begin position="45"/>
        <end position="56"/>
    </location>
</feature>
<gene>
    <name evidence="2" type="ORF">TNCV_557261</name>
</gene>
<dbReference type="AlphaFoldDB" id="A0A8X6RTI4"/>
<evidence type="ECO:0000313" key="2">
    <source>
        <dbReference type="EMBL" id="GFX97236.1"/>
    </source>
</evidence>